<dbReference type="InterPro" id="IPR002938">
    <property type="entry name" value="FAD-bd"/>
</dbReference>
<dbReference type="PANTHER" id="PTHR46720">
    <property type="entry name" value="HYDROXYLASE, PUTATIVE (AFU_ORTHOLOGUE AFUA_3G01460)-RELATED"/>
    <property type="match status" value="1"/>
</dbReference>
<accession>A0AAN8EL51</accession>
<dbReference type="EMBL" id="JAKLMC020000038">
    <property type="protein sequence ID" value="KAK5949231.1"/>
    <property type="molecule type" value="Genomic_DNA"/>
</dbReference>
<dbReference type="PRINTS" id="PR00420">
    <property type="entry name" value="RNGMNOXGNASE"/>
</dbReference>
<dbReference type="PANTHER" id="PTHR46720:SF3">
    <property type="entry name" value="FAD-BINDING DOMAIN-CONTAINING PROTEIN-RELATED"/>
    <property type="match status" value="1"/>
</dbReference>
<keyword evidence="2" id="KW-0274">FAD</keyword>
<keyword evidence="1" id="KW-0285">Flavoprotein</keyword>
<evidence type="ECO:0000313" key="6">
    <source>
        <dbReference type="EMBL" id="KAK5949231.1"/>
    </source>
</evidence>
<feature type="transmembrane region" description="Helical" evidence="4">
    <location>
        <begin position="7"/>
        <end position="25"/>
    </location>
</feature>
<dbReference type="GO" id="GO:0071949">
    <property type="term" value="F:FAD binding"/>
    <property type="evidence" value="ECO:0007669"/>
    <property type="project" value="InterPro"/>
</dbReference>
<dbReference type="FunFam" id="3.50.50.60:FF:000153">
    <property type="entry name" value="Salicylate hydroxylase, putative"/>
    <property type="match status" value="1"/>
</dbReference>
<keyword evidence="4" id="KW-0472">Membrane</keyword>
<dbReference type="Proteomes" id="UP001316803">
    <property type="component" value="Unassembled WGS sequence"/>
</dbReference>
<dbReference type="SUPFAM" id="SSF54373">
    <property type="entry name" value="FAD-linked reductases, C-terminal domain"/>
    <property type="match status" value="1"/>
</dbReference>
<proteinExistence type="predicted"/>
<keyword evidence="3" id="KW-0560">Oxidoreductase</keyword>
<evidence type="ECO:0000256" key="3">
    <source>
        <dbReference type="ARBA" id="ARBA00023002"/>
    </source>
</evidence>
<evidence type="ECO:0000313" key="7">
    <source>
        <dbReference type="Proteomes" id="UP001316803"/>
    </source>
</evidence>
<sequence length="433" mass="47905">MSTKKNFEIAIIGGGIAGLTLAIALHHRNVPVKIYEQAPKFGEIGAGVSFSPNAVWAMKLCHQGIYDAFERICTRNAWPSKQKVWFDYLNGYDKTLKEAGHQEAAFTITSSIGQNGVHRARFLEELVKLLPGDVAEFGKRLSTITEAESGRLVMHFEDGSTAEADAIIGSDGIKSQVRKVMFGENHPCAHPSYTHKYAYRGLVPMEQAVKAIGEERARNSCMHMGPGGHVLTFPVNHGEILNIVAFKTNEDDWPDYQRLTRPAKREDALKDFEGYGPNVIALLKLTKPDLDCWAIFDLGDNPLPRFNKGRICIVGDASHATSPHHGAGAGFCIEDSLVMAELLADDRVQSPADVEAAFTAFDVNRRERTQWLVQSSRFQGDSYEWRAPGLGDDFQKIEGEINSRNGIVGNFDVEQGCKDAVQELAKIMRQSNL</sequence>
<feature type="domain" description="FAD-binding" evidence="5">
    <location>
        <begin position="8"/>
        <end position="344"/>
    </location>
</feature>
<dbReference type="GO" id="GO:0016491">
    <property type="term" value="F:oxidoreductase activity"/>
    <property type="evidence" value="ECO:0007669"/>
    <property type="project" value="UniProtKB-KW"/>
</dbReference>
<dbReference type="InterPro" id="IPR051104">
    <property type="entry name" value="FAD_monoxygenase"/>
</dbReference>
<evidence type="ECO:0000256" key="1">
    <source>
        <dbReference type="ARBA" id="ARBA00022630"/>
    </source>
</evidence>
<protein>
    <recommendedName>
        <fullName evidence="5">FAD-binding domain-containing protein</fullName>
    </recommendedName>
</protein>
<keyword evidence="7" id="KW-1185">Reference proteome</keyword>
<evidence type="ECO:0000259" key="5">
    <source>
        <dbReference type="Pfam" id="PF01494"/>
    </source>
</evidence>
<reference evidence="6 7" key="1">
    <citation type="submission" date="2022-12" db="EMBL/GenBank/DDBJ databases">
        <title>Genomic features and morphological characterization of a novel Knufia sp. strain isolated from spacecraft assembly facility.</title>
        <authorList>
            <person name="Teixeira M."/>
            <person name="Chander A.M."/>
            <person name="Stajich J.E."/>
            <person name="Venkateswaran K."/>
        </authorList>
    </citation>
    <scope>NUCLEOTIDE SEQUENCE [LARGE SCALE GENOMIC DNA]</scope>
    <source>
        <strain evidence="6 7">FJI-L2-BK-P2</strain>
    </source>
</reference>
<dbReference type="Gene3D" id="3.50.50.60">
    <property type="entry name" value="FAD/NAD(P)-binding domain"/>
    <property type="match status" value="1"/>
</dbReference>
<evidence type="ECO:0000256" key="2">
    <source>
        <dbReference type="ARBA" id="ARBA00022827"/>
    </source>
</evidence>
<name>A0AAN8EL51_9EURO</name>
<dbReference type="InterPro" id="IPR036188">
    <property type="entry name" value="FAD/NAD-bd_sf"/>
</dbReference>
<dbReference type="GO" id="GO:0044550">
    <property type="term" value="P:secondary metabolite biosynthetic process"/>
    <property type="evidence" value="ECO:0007669"/>
    <property type="project" value="UniProtKB-ARBA"/>
</dbReference>
<keyword evidence="4" id="KW-1133">Transmembrane helix</keyword>
<evidence type="ECO:0000256" key="4">
    <source>
        <dbReference type="SAM" id="Phobius"/>
    </source>
</evidence>
<keyword evidence="4" id="KW-0812">Transmembrane</keyword>
<comment type="caution">
    <text evidence="6">The sequence shown here is derived from an EMBL/GenBank/DDBJ whole genome shotgun (WGS) entry which is preliminary data.</text>
</comment>
<dbReference type="SUPFAM" id="SSF51905">
    <property type="entry name" value="FAD/NAD(P)-binding domain"/>
    <property type="match status" value="1"/>
</dbReference>
<dbReference type="AlphaFoldDB" id="A0AAN8EL51"/>
<dbReference type="Pfam" id="PF01494">
    <property type="entry name" value="FAD_binding_3"/>
    <property type="match status" value="1"/>
</dbReference>
<gene>
    <name evidence="6" type="ORF">OHC33_009772</name>
</gene>
<organism evidence="6 7">
    <name type="scientific">Knufia fluminis</name>
    <dbReference type="NCBI Taxonomy" id="191047"/>
    <lineage>
        <taxon>Eukaryota</taxon>
        <taxon>Fungi</taxon>
        <taxon>Dikarya</taxon>
        <taxon>Ascomycota</taxon>
        <taxon>Pezizomycotina</taxon>
        <taxon>Eurotiomycetes</taxon>
        <taxon>Chaetothyriomycetidae</taxon>
        <taxon>Chaetothyriales</taxon>
        <taxon>Trichomeriaceae</taxon>
        <taxon>Knufia</taxon>
    </lineage>
</organism>